<feature type="compositionally biased region" description="Polar residues" evidence="10">
    <location>
        <begin position="1511"/>
        <end position="1522"/>
    </location>
</feature>
<feature type="transmembrane region" description="Helical" evidence="11">
    <location>
        <begin position="2348"/>
        <end position="2371"/>
    </location>
</feature>
<feature type="region of interest" description="Disordered" evidence="10">
    <location>
        <begin position="1631"/>
        <end position="1700"/>
    </location>
</feature>
<evidence type="ECO:0000259" key="16">
    <source>
        <dbReference type="Pfam" id="PF24874"/>
    </source>
</evidence>
<feature type="transmembrane region" description="Helical" evidence="11">
    <location>
        <begin position="1022"/>
        <end position="1047"/>
    </location>
</feature>
<dbReference type="Proteomes" id="UP000786811">
    <property type="component" value="Unassembled WGS sequence"/>
</dbReference>
<evidence type="ECO:0000313" key="18">
    <source>
        <dbReference type="Proteomes" id="UP000786811"/>
    </source>
</evidence>
<dbReference type="GO" id="GO:0005886">
    <property type="term" value="C:plasma membrane"/>
    <property type="evidence" value="ECO:0007669"/>
    <property type="project" value="UniProtKB-SubCell"/>
</dbReference>
<feature type="domain" description="Piezo transmembrane helical unit" evidence="14">
    <location>
        <begin position="1887"/>
        <end position="2004"/>
    </location>
</feature>
<evidence type="ECO:0000256" key="5">
    <source>
        <dbReference type="ARBA" id="ARBA00022692"/>
    </source>
</evidence>
<feature type="transmembrane region" description="Helical" evidence="11">
    <location>
        <begin position="821"/>
        <end position="840"/>
    </location>
</feature>
<feature type="region of interest" description="Disordered" evidence="10">
    <location>
        <begin position="2717"/>
        <end position="2784"/>
    </location>
</feature>
<dbReference type="EMBL" id="CAJNRD030001121">
    <property type="protein sequence ID" value="CAG5096157.1"/>
    <property type="molecule type" value="Genomic_DNA"/>
</dbReference>
<gene>
    <name evidence="17" type="ORF">HICCMSTLAB_LOCUS8069</name>
</gene>
<feature type="compositionally biased region" description="Acidic residues" evidence="10">
    <location>
        <begin position="2748"/>
        <end position="2766"/>
    </location>
</feature>
<feature type="transmembrane region" description="Helical" evidence="11">
    <location>
        <begin position="58"/>
        <end position="81"/>
    </location>
</feature>
<keyword evidence="6 11" id="KW-1133">Transmembrane helix</keyword>
<feature type="region of interest" description="Disordered" evidence="10">
    <location>
        <begin position="1499"/>
        <end position="1527"/>
    </location>
</feature>
<feature type="compositionally biased region" description="Polar residues" evidence="10">
    <location>
        <begin position="2069"/>
        <end position="2079"/>
    </location>
</feature>
<evidence type="ECO:0000256" key="4">
    <source>
        <dbReference type="ARBA" id="ARBA00022475"/>
    </source>
</evidence>
<accession>A0A8J2HI10</accession>
<dbReference type="InterPro" id="IPR031334">
    <property type="entry name" value="Piezo_cap_dom"/>
</dbReference>
<evidence type="ECO:0000256" key="9">
    <source>
        <dbReference type="ARBA" id="ARBA00023303"/>
    </source>
</evidence>
<feature type="transmembrane region" description="Helical" evidence="11">
    <location>
        <begin position="2239"/>
        <end position="2256"/>
    </location>
</feature>
<evidence type="ECO:0000259" key="14">
    <source>
        <dbReference type="Pfam" id="PF23188"/>
    </source>
</evidence>
<feature type="transmembrane region" description="Helical" evidence="11">
    <location>
        <begin position="1167"/>
        <end position="1188"/>
    </location>
</feature>
<feature type="region of interest" description="Disordered" evidence="10">
    <location>
        <begin position="1372"/>
        <end position="1423"/>
    </location>
</feature>
<feature type="transmembrane region" description="Helical" evidence="11">
    <location>
        <begin position="118"/>
        <end position="139"/>
    </location>
</feature>
<feature type="transmembrane region" description="Helical" evidence="11">
    <location>
        <begin position="567"/>
        <end position="585"/>
    </location>
</feature>
<dbReference type="InterPro" id="IPR056768">
    <property type="entry name" value="THU_Piezo"/>
</dbReference>
<feature type="transmembrane region" description="Helical" evidence="11">
    <location>
        <begin position="415"/>
        <end position="435"/>
    </location>
</feature>
<dbReference type="Pfam" id="PF23188">
    <property type="entry name" value="THU_Piezo1"/>
    <property type="match status" value="1"/>
</dbReference>
<dbReference type="Pfam" id="PF12166">
    <property type="entry name" value="Piezo_cap"/>
    <property type="match status" value="1"/>
</dbReference>
<dbReference type="Pfam" id="PF24871">
    <property type="entry name" value="Piezo_TM1-24"/>
    <property type="match status" value="1"/>
</dbReference>
<reference evidence="17" key="1">
    <citation type="submission" date="2021-04" db="EMBL/GenBank/DDBJ databases">
        <authorList>
            <person name="Chebbi M.A.C M."/>
        </authorList>
    </citation>
    <scope>NUCLEOTIDE SEQUENCE</scope>
</reference>
<evidence type="ECO:0000256" key="10">
    <source>
        <dbReference type="SAM" id="MobiDB-lite"/>
    </source>
</evidence>
<evidence type="ECO:0000256" key="2">
    <source>
        <dbReference type="ARBA" id="ARBA00007821"/>
    </source>
</evidence>
<dbReference type="InterPro" id="IPR027272">
    <property type="entry name" value="Piezo"/>
</dbReference>
<evidence type="ECO:0000256" key="7">
    <source>
        <dbReference type="ARBA" id="ARBA00023065"/>
    </source>
</evidence>
<feature type="domain" description="Piezo TM25-28" evidence="13">
    <location>
        <begin position="1123"/>
        <end position="1351"/>
    </location>
</feature>
<feature type="domain" description="Piezo TM1-24" evidence="15">
    <location>
        <begin position="26"/>
        <end position="699"/>
    </location>
</feature>
<feature type="transmembrane region" description="Helical" evidence="11">
    <location>
        <begin position="1200"/>
        <end position="1224"/>
    </location>
</feature>
<feature type="transmembrane region" description="Helical" evidence="11">
    <location>
        <begin position="1877"/>
        <end position="1899"/>
    </location>
</feature>
<evidence type="ECO:0000256" key="1">
    <source>
        <dbReference type="ARBA" id="ARBA00004651"/>
    </source>
</evidence>
<feature type="transmembrane region" description="Helical" evidence="11">
    <location>
        <begin position="672"/>
        <end position="692"/>
    </location>
</feature>
<evidence type="ECO:0000259" key="13">
    <source>
        <dbReference type="Pfam" id="PF15917"/>
    </source>
</evidence>
<dbReference type="InterPro" id="IPR056770">
    <property type="entry name" value="Piezo_THU9_anchor"/>
</dbReference>
<feature type="transmembrane region" description="Helical" evidence="11">
    <location>
        <begin position="1905"/>
        <end position="1924"/>
    </location>
</feature>
<feature type="transmembrane region" description="Helical" evidence="11">
    <location>
        <begin position="175"/>
        <end position="197"/>
    </location>
</feature>
<comment type="similarity">
    <text evidence="2">Belongs to the PIEZO (TC 1.A.75) family.</text>
</comment>
<dbReference type="GO" id="GO:0008381">
    <property type="term" value="F:mechanosensitive monoatomic ion channel activity"/>
    <property type="evidence" value="ECO:0007669"/>
    <property type="project" value="InterPro"/>
</dbReference>
<comment type="caution">
    <text evidence="17">The sequence shown here is derived from an EMBL/GenBank/DDBJ whole genome shotgun (WGS) entry which is preliminary data.</text>
</comment>
<keyword evidence="3" id="KW-0813">Transport</keyword>
<feature type="compositionally biased region" description="Polar residues" evidence="10">
    <location>
        <begin position="1843"/>
        <end position="1857"/>
    </location>
</feature>
<protein>
    <submittedName>
        <fullName evidence="17">Similar to Piezo: Piezo-type mechanosensitive ion channel component (Drosophila melanogaster)</fullName>
    </submittedName>
</protein>
<evidence type="ECO:0000256" key="6">
    <source>
        <dbReference type="ARBA" id="ARBA00022989"/>
    </source>
</evidence>
<feature type="transmembrane region" description="Helical" evidence="11">
    <location>
        <begin position="387"/>
        <end position="409"/>
    </location>
</feature>
<dbReference type="Pfam" id="PF15917">
    <property type="entry name" value="Piezo_TM25-28"/>
    <property type="match status" value="1"/>
</dbReference>
<feature type="compositionally biased region" description="Acidic residues" evidence="10">
    <location>
        <begin position="1390"/>
        <end position="1402"/>
    </location>
</feature>
<feature type="transmembrane region" description="Helical" evidence="11">
    <location>
        <begin position="2175"/>
        <end position="2196"/>
    </location>
</feature>
<feature type="transmembrane region" description="Helical" evidence="11">
    <location>
        <begin position="621"/>
        <end position="640"/>
    </location>
</feature>
<keyword evidence="8 11" id="KW-0472">Membrane</keyword>
<feature type="transmembrane region" description="Helical" evidence="11">
    <location>
        <begin position="296"/>
        <end position="312"/>
    </location>
</feature>
<feature type="transmembrane region" description="Helical" evidence="11">
    <location>
        <begin position="447"/>
        <end position="464"/>
    </location>
</feature>
<dbReference type="Pfam" id="PF24874">
    <property type="entry name" value="Piezo_THU9_anchor"/>
    <property type="match status" value="1"/>
</dbReference>
<evidence type="ECO:0000259" key="15">
    <source>
        <dbReference type="Pfam" id="PF24871"/>
    </source>
</evidence>
<name>A0A8J2HI10_COTCN</name>
<keyword evidence="18" id="KW-1185">Reference proteome</keyword>
<evidence type="ECO:0000313" key="17">
    <source>
        <dbReference type="EMBL" id="CAG5096157.1"/>
    </source>
</evidence>
<feature type="transmembrane region" description="Helical" evidence="11">
    <location>
        <begin position="1931"/>
        <end position="1951"/>
    </location>
</feature>
<feature type="compositionally biased region" description="Basic and acidic residues" evidence="10">
    <location>
        <begin position="2775"/>
        <end position="2784"/>
    </location>
</feature>
<dbReference type="InterPro" id="IPR056769">
    <property type="entry name" value="Piezo_TM1-24"/>
</dbReference>
<evidence type="ECO:0000256" key="3">
    <source>
        <dbReference type="ARBA" id="ARBA00022448"/>
    </source>
</evidence>
<feature type="compositionally biased region" description="Polar residues" evidence="10">
    <location>
        <begin position="2036"/>
        <end position="2060"/>
    </location>
</feature>
<dbReference type="OrthoDB" id="303066at2759"/>
<feature type="transmembrane region" description="Helical" evidence="11">
    <location>
        <begin position="227"/>
        <end position="248"/>
    </location>
</feature>
<keyword evidence="4" id="KW-1003">Cell membrane</keyword>
<feature type="domain" description="Piezo non-specific cation channel cap" evidence="12">
    <location>
        <begin position="2408"/>
        <end position="2720"/>
    </location>
</feature>
<feature type="transmembrane region" description="Helical" evidence="11">
    <location>
        <begin position="597"/>
        <end position="615"/>
    </location>
</feature>
<feature type="transmembrane region" description="Helical" evidence="11">
    <location>
        <begin position="2135"/>
        <end position="2155"/>
    </location>
</feature>
<feature type="compositionally biased region" description="Low complexity" evidence="10">
    <location>
        <begin position="2020"/>
        <end position="2035"/>
    </location>
</feature>
<feature type="compositionally biased region" description="Polar residues" evidence="10">
    <location>
        <begin position="1372"/>
        <end position="1386"/>
    </location>
</feature>
<organism evidence="17 18">
    <name type="scientific">Cotesia congregata</name>
    <name type="common">Parasitoid wasp</name>
    <name type="synonym">Apanteles congregatus</name>
    <dbReference type="NCBI Taxonomy" id="51543"/>
    <lineage>
        <taxon>Eukaryota</taxon>
        <taxon>Metazoa</taxon>
        <taxon>Ecdysozoa</taxon>
        <taxon>Arthropoda</taxon>
        <taxon>Hexapoda</taxon>
        <taxon>Insecta</taxon>
        <taxon>Pterygota</taxon>
        <taxon>Neoptera</taxon>
        <taxon>Endopterygota</taxon>
        <taxon>Hymenoptera</taxon>
        <taxon>Apocrita</taxon>
        <taxon>Ichneumonoidea</taxon>
        <taxon>Braconidae</taxon>
        <taxon>Microgastrinae</taxon>
        <taxon>Cotesia</taxon>
    </lineage>
</organism>
<dbReference type="InterPro" id="IPR031805">
    <property type="entry name" value="Piezo_TM25-28"/>
</dbReference>
<feature type="transmembrane region" description="Helical" evidence="11">
    <location>
        <begin position="203"/>
        <end position="220"/>
    </location>
</feature>
<feature type="region of interest" description="Disordered" evidence="10">
    <location>
        <begin position="2019"/>
        <end position="2084"/>
    </location>
</feature>
<dbReference type="PANTHER" id="PTHR47049">
    <property type="entry name" value="PIEZO-TYPE MECHANOSENSITIVE ION CHANNEL HOMOLOG"/>
    <property type="match status" value="1"/>
</dbReference>
<feature type="region of interest" description="Disordered" evidence="10">
    <location>
        <begin position="1839"/>
        <end position="1863"/>
    </location>
</feature>
<feature type="domain" description="Piezo THU9 and anchor" evidence="16">
    <location>
        <begin position="2134"/>
        <end position="2370"/>
    </location>
</feature>
<keyword evidence="5 11" id="KW-0812">Transmembrane</keyword>
<dbReference type="PANTHER" id="PTHR47049:SF2">
    <property type="entry name" value="PIEZO-TYPE MECHANOSENSITIVE ION CHANNEL HOMOLOG"/>
    <property type="match status" value="1"/>
</dbReference>
<feature type="transmembrane region" description="Helical" evidence="11">
    <location>
        <begin position="784"/>
        <end position="814"/>
    </location>
</feature>
<feature type="transmembrane region" description="Helical" evidence="11">
    <location>
        <begin position="907"/>
        <end position="928"/>
    </location>
</feature>
<evidence type="ECO:0000256" key="11">
    <source>
        <dbReference type="SAM" id="Phobius"/>
    </source>
</evidence>
<feature type="transmembrane region" description="Helical" evidence="11">
    <location>
        <begin position="24"/>
        <end position="46"/>
    </location>
</feature>
<feature type="transmembrane region" description="Helical" evidence="11">
    <location>
        <begin position="977"/>
        <end position="1010"/>
    </location>
</feature>
<proteinExistence type="inferred from homology"/>
<evidence type="ECO:0000256" key="8">
    <source>
        <dbReference type="ARBA" id="ARBA00023136"/>
    </source>
</evidence>
<feature type="compositionally biased region" description="Acidic residues" evidence="10">
    <location>
        <begin position="2724"/>
        <end position="2739"/>
    </location>
</feature>
<keyword evidence="7" id="KW-0406">Ion transport</keyword>
<feature type="transmembrane region" description="Helical" evidence="11">
    <location>
        <begin position="1144"/>
        <end position="1161"/>
    </location>
</feature>
<feature type="transmembrane region" description="Helical" evidence="11">
    <location>
        <begin position="2208"/>
        <end position="2227"/>
    </location>
</feature>
<sequence length="2784" mass="320231">MGQYWLNVAILRIAVPGTFTACTIWRPTALSLIYLILMLISPFIPIPTSETMKRTTGYYLKSCIALTFIISVIQFIFQIILVASPSIWTKFTENCSFLEELFRHFGLVRMDGASTLEVFYWLLPEILTLPIMVTLYILCRRFTSKNNHQDLESTPVQDQNLQSSLRNAEERNAKIINFLGRIGTYIVLASLCYTATLSPSVEGGFYFLVFFGAGTWWACNRELVRNFAIICRVVMVVVVGHIVVLMSYQNQWPQEYIPVDSRWSRYFALEAYYKTNCTDPRNTIFTLDNDDWTQNGYAYALRLFWLYYILALQSKFLFQSPTPTTATSASPPDEKTPLMRFGSGRAGLLQDSTGSVTVQDGHNDDNIQMQSIVEDTQEDNLGVIEQVIMAIYSILQLFVHSSYLATNIIMMTWSIMYHSWTTFVFLLWALIIWMAPNKRSAMMKCSPFVVMYGTILLLICYVYSMNLTPEERPDQIIGGVPMSEVGFPNANELKSWHLMVKCGFMVMFWITMRQYMSERHQARQTSALRDMIAPLRVSVSAATAMHQETPEIKSKFMKDVGLVVKKLLTKFWIVVVAIMLFTSGITGERMTMFRIMYMTLFLFFVISFQISWVAWRKMMYGFWITVIAYSVIMLILVYTYQFRDFTSYWEHLGINERLQNDIGLEVYKTKDLFVRLLTPTFFVIITVIQIHYFHDDFLEATDIDKIQVLPELQRADSEATTVPPTSTLDVLLGSDQEASTIFTLRQLKHMSKLERAAFFRRTVKQLINFYNYLWLILEIHIQKIVFTSLILLCINDVCAINLIFVTAIVIIINFRRPIQIMGINSMSVVIALLMVTKMLYQIQYIDPDKFNVNCTRENPDNGNQTLKIYNIAEWIGLKKAPAAWGDTSDSNANKIPPTNDKPSEQEMLAYLLKGYIGIVIVTTLRAIITVRQSFYRRWRGEPLEVPEVMFPKIKRAEADKGIAECLKFFLNYGFYKFGLEFCLIGIVILIRARIDFYSVVYGVWLLVFFAQSRRVTAKIWPFFRVFAIILLPLQYFFVVAPPTWLCINYPWVNIYRRLQEWMYLPDPDDPPNPRKLICDFFLLYMIVRQSLVFNIEANCSANNTEHPAGHNYSVFRDMDKPNFVNPVKDYVSFIHNWLDVIKRGVMMSFMWITLSMMFLAGTNRTNIFSLGYLIGSFIFLWQGSDFYLRPLRVILRWWNFLIGYNVVIIFLKVLFQGFGCILITQFQKSACWLVQLLGIACYQNRNSQFKIDVSDDIKCQMPQDDSGLMWDGFCFAFLIIQKRLFKSYYFFHIVDETKAMSILASRGAELLENLHRKRIEFQESVENTILQNIKLKMDKIKADQQKIHGPSWQEPAHHKVGMAPLARTCSASSYVSSGHTPPQGYQTPIDDSDTDNSSEDLQDDKQQYDPPPLTPRASSLLQAPSPNSAIVSVSLEGYLEPTRISFGSPPSSELNPRGVSPDETFPVFSPPPYDQPANSDRSCQSLLKIIHRRRQSSLAGTNWNPEAPTISGHSVISITSRSQRSHHTYSLYPRDRPLYKHRAPKTNREAVRSGDYYMFDDVDDEDVTEALPDSEMEIDEEEQRRLQRHKGRRMTVSELMSTLFKTDIEIATHVAMYGGTSKDALRLRRQSMPLSRKKSSMSYLSARSETETAATTDEVDRSSEISGEAQARRKSRKNSQKSPSRSGENADDKDSSATSLEDDEAKKRVSFLTYFKFLFELINSFMISATRHLNKFSRDYRYIRKVLSKEKLILKAKPDFRMGMRLGINQIWQPIPLMKDSIARKLVCKFARPDRSETEASSKETVAIEDPDQLEAKSERKESLLTVPHIRILAPSLERGLDGSSSSSMLTRTQPISQMEEEEPQLSEVDQPTIIQLLASIWFGILAHSTFMCYFMIFLHQINNASVLSVPLPLMVFFWGSLTIPRPSKTFWVTIIAYTEAIVIIKCIFQWDLIAWNQVSGRNPLATTTIIGVDRKTNYALWDLLLLLMVFFHRFMLKSIGQWTTPYATRKIIPSKLVIGPDGPSPASGPSQAGSTRLQWQNEKQTHQSNQELNSVSTSKDLPKAAGTSDETNSDYHNNTDSDEERLVEIRNEETNVCDAKLTTAVSMTFKKYLEPTKGFFANILNPDGKEKTNVYAYMFLCDFFNFLLIIFRFSSFGNQQGDGGVTAYLQENRVPMPFLIMMLIQFALIVIDRALYLRKSILGKLAFQYALIVGIHIWMFFFLPGITGRAFNDSLPPQIWYIIKCFYLLLAAYQLRLGYPTRILGNFLCKKYNIVNYCLFKGFMLIPFLFELRAVMDWIWTDTSMTVMDWFKMEDIFASIYQIKCMRGLESDFPQPRGEKKKQMSKYLVGGGLLLVIIGLIWFPLLLFALSSTVGVSNIPSEVSLRIQISSHEPIYTAIAQDASIFSYTDEEFKALKGIYTSDRPAYTFLDNYGSGDVATVKLSKSTQRIWGITPLEKEQLKNELKSNITMNIHVEWAVSRKTDAKDFPGISTTPNIIPLPAYVNGEFNPIRTNLSLLLSSDSDNPNVTLSLPHVFPKFLKITSRNTSVVEQLMHAPTQIYMQDEIITNSPDNLYRNVTLQLVSELGQQWWMIQEQCNDNLYNKVLKNVPLNDCSNNIVMFMFNEKAFPEGLSFFSGMGILGLYTTAVIVVSQLMRRIVSDMAPKIMFDDMPYVDRILKLCLDIYLVRESKELSLEEDLFAKLIFLYRSPETLIRWTRPPESNQDDDRDDNEDFDEPDDNNRRNNNDDDDDDDVNVDVDVNDDVNDNGPQVRQRTNERRSDEI</sequence>
<feature type="region of interest" description="Disordered" evidence="10">
    <location>
        <begin position="1444"/>
        <end position="1480"/>
    </location>
</feature>
<comment type="subcellular location">
    <subcellularLocation>
        <location evidence="1">Cell membrane</location>
        <topology evidence="1">Multi-pass membrane protein</topology>
    </subcellularLocation>
</comment>
<feature type="transmembrane region" description="Helical" evidence="11">
    <location>
        <begin position="2633"/>
        <end position="2656"/>
    </location>
</feature>
<feature type="transmembrane region" description="Helical" evidence="11">
    <location>
        <begin position="496"/>
        <end position="515"/>
    </location>
</feature>
<keyword evidence="9" id="KW-0407">Ion channel</keyword>
<evidence type="ECO:0000259" key="12">
    <source>
        <dbReference type="Pfam" id="PF12166"/>
    </source>
</evidence>